<gene>
    <name evidence="3" type="ORF">SAMN05216553_11279</name>
</gene>
<dbReference type="RefSeq" id="WP_143036072.1">
    <property type="nucleotide sequence ID" value="NZ_FNCC01000012.1"/>
</dbReference>
<feature type="signal peptide" evidence="2">
    <location>
        <begin position="1"/>
        <end position="20"/>
    </location>
</feature>
<evidence type="ECO:0000313" key="4">
    <source>
        <dbReference type="Proteomes" id="UP000199623"/>
    </source>
</evidence>
<name>A0A1G7XLA0_9PSEU</name>
<evidence type="ECO:0000256" key="2">
    <source>
        <dbReference type="SAM" id="SignalP"/>
    </source>
</evidence>
<keyword evidence="4" id="KW-1185">Reference proteome</keyword>
<evidence type="ECO:0008006" key="5">
    <source>
        <dbReference type="Google" id="ProtNLM"/>
    </source>
</evidence>
<evidence type="ECO:0000256" key="1">
    <source>
        <dbReference type="SAM" id="MobiDB-lite"/>
    </source>
</evidence>
<proteinExistence type="predicted"/>
<accession>A0A1G7XLA0</accession>
<dbReference type="AlphaFoldDB" id="A0A1G7XLA0"/>
<reference evidence="4" key="1">
    <citation type="submission" date="2016-10" db="EMBL/GenBank/DDBJ databases">
        <authorList>
            <person name="Varghese N."/>
            <person name="Submissions S."/>
        </authorList>
    </citation>
    <scope>NUCLEOTIDE SEQUENCE [LARGE SCALE GENOMIC DNA]</scope>
    <source>
        <strain evidence="4">CGMCC 4.3506</strain>
    </source>
</reference>
<keyword evidence="2" id="KW-0732">Signal</keyword>
<organism evidence="3 4">
    <name type="scientific">Lentzea fradiae</name>
    <dbReference type="NCBI Taxonomy" id="200378"/>
    <lineage>
        <taxon>Bacteria</taxon>
        <taxon>Bacillati</taxon>
        <taxon>Actinomycetota</taxon>
        <taxon>Actinomycetes</taxon>
        <taxon>Pseudonocardiales</taxon>
        <taxon>Pseudonocardiaceae</taxon>
        <taxon>Lentzea</taxon>
    </lineage>
</organism>
<evidence type="ECO:0000313" key="3">
    <source>
        <dbReference type="EMBL" id="SDG84866.1"/>
    </source>
</evidence>
<dbReference type="EMBL" id="FNCC01000012">
    <property type="protein sequence ID" value="SDG84866.1"/>
    <property type="molecule type" value="Genomic_DNA"/>
</dbReference>
<sequence>MNARICAAVAVVAVLTTACGGEPVAAPPAATTTTTTVPSTPAELDQRAKAAIAPPGAFDALGGQLSQSTPASDNEPGADGEIVTTLCGSSEMRVDGTSVARTRVWTGQVSLFQRVHAMSDRTAATLVGAVQTRLNSCAKDRVEQAKAVAKPDGVDDFFAHCEANRDPELVPWSCHAMMGRGTLITVVVASGQTKVAAEAQLSSVLPIFAESFVKA</sequence>
<dbReference type="OrthoDB" id="3694248at2"/>
<protein>
    <recommendedName>
        <fullName evidence="5">PknH-like extracellular domain-containing protein</fullName>
    </recommendedName>
</protein>
<feature type="region of interest" description="Disordered" evidence="1">
    <location>
        <begin position="59"/>
        <end position="80"/>
    </location>
</feature>
<dbReference type="PROSITE" id="PS51257">
    <property type="entry name" value="PROKAR_LIPOPROTEIN"/>
    <property type="match status" value="1"/>
</dbReference>
<feature type="chain" id="PRO_5039037267" description="PknH-like extracellular domain-containing protein" evidence="2">
    <location>
        <begin position="21"/>
        <end position="215"/>
    </location>
</feature>
<dbReference type="Proteomes" id="UP000199623">
    <property type="component" value="Unassembled WGS sequence"/>
</dbReference>